<dbReference type="AlphaFoldDB" id="A0A2S8G609"/>
<dbReference type="EMBL" id="PUHY01000004">
    <property type="protein sequence ID" value="PQO39886.1"/>
    <property type="molecule type" value="Genomic_DNA"/>
</dbReference>
<protein>
    <submittedName>
        <fullName evidence="2">Uncharacterized protein</fullName>
    </submittedName>
</protein>
<sequence length="105" mass="11904">MNHDGSLIEWTAQRIAAIGIALFAVLLTWLTTSNIELTAKKGFVLLLPLSVIFWPEVIERMHRKQGFYRLGGELAPATILQVVAWILLLALGFWHLLLPWFVPIN</sequence>
<keyword evidence="1" id="KW-0472">Membrane</keyword>
<keyword evidence="1" id="KW-0812">Transmembrane</keyword>
<name>A0A2S8G609_9BACT</name>
<evidence type="ECO:0000256" key="1">
    <source>
        <dbReference type="SAM" id="Phobius"/>
    </source>
</evidence>
<comment type="caution">
    <text evidence="2">The sequence shown here is derived from an EMBL/GenBank/DDBJ whole genome shotgun (WGS) entry which is preliminary data.</text>
</comment>
<feature type="transmembrane region" description="Helical" evidence="1">
    <location>
        <begin position="12"/>
        <end position="30"/>
    </location>
</feature>
<accession>A0A2S8G609</accession>
<dbReference type="Proteomes" id="UP000238322">
    <property type="component" value="Unassembled WGS sequence"/>
</dbReference>
<organism evidence="2 3">
    <name type="scientific">Blastopirellula marina</name>
    <dbReference type="NCBI Taxonomy" id="124"/>
    <lineage>
        <taxon>Bacteria</taxon>
        <taxon>Pseudomonadati</taxon>
        <taxon>Planctomycetota</taxon>
        <taxon>Planctomycetia</taxon>
        <taxon>Pirellulales</taxon>
        <taxon>Pirellulaceae</taxon>
        <taxon>Blastopirellula</taxon>
    </lineage>
</organism>
<feature type="transmembrane region" description="Helical" evidence="1">
    <location>
        <begin position="42"/>
        <end position="58"/>
    </location>
</feature>
<proteinExistence type="predicted"/>
<dbReference type="OrthoDB" id="292173at2"/>
<feature type="transmembrane region" description="Helical" evidence="1">
    <location>
        <begin position="79"/>
        <end position="102"/>
    </location>
</feature>
<keyword evidence="1" id="KW-1133">Transmembrane helix</keyword>
<evidence type="ECO:0000313" key="2">
    <source>
        <dbReference type="EMBL" id="PQO39886.1"/>
    </source>
</evidence>
<dbReference type="RefSeq" id="WP_105328321.1">
    <property type="nucleotide sequence ID" value="NZ_PUHY01000004.1"/>
</dbReference>
<reference evidence="2 3" key="1">
    <citation type="submission" date="2018-02" db="EMBL/GenBank/DDBJ databases">
        <title>Comparative genomes isolates from brazilian mangrove.</title>
        <authorList>
            <person name="Araujo J.E."/>
            <person name="Taketani R.G."/>
            <person name="Silva M.C.P."/>
            <person name="Loureco M.V."/>
            <person name="Andreote F.D."/>
        </authorList>
    </citation>
    <scope>NUCLEOTIDE SEQUENCE [LARGE SCALE GENOMIC DNA]</scope>
    <source>
        <strain evidence="2 3">Hex-1 MGV</strain>
    </source>
</reference>
<evidence type="ECO:0000313" key="3">
    <source>
        <dbReference type="Proteomes" id="UP000238322"/>
    </source>
</evidence>
<gene>
    <name evidence="2" type="ORF">C5Y83_03890</name>
</gene>